<sequence length="328" mass="36067">MTESVILGHSALKVSRLCLGTVNFGGRVNEKEAHAIMDRALDQGVYFLDTADMYGWRVHRGYTEETIGRWLARSPGRREDVVLATKVGNPVGDRPNDSGHSCRHIIAACEASLRRLGTDWIDLYQLHSVDPHARWEEIWQAMEVLTAQGKIRYVGTSNFPGWRLASGQEAAVRRNFLGAVSEQCLYNLVTREPELEIIPAARAYGLGILVWSPLHSGLLSGVLAKRRTNSSVKSAQGRALAALERHQPTIADYEDLCAQHGLDPAVTGLAWVLSRPGITSVVIGPRPSTKSTPPSRPQSSRSPRGPNTPGRALPPRRKGRGRPEAWIL</sequence>
<dbReference type="Gene3D" id="3.20.20.100">
    <property type="entry name" value="NADP-dependent oxidoreductase domain"/>
    <property type="match status" value="1"/>
</dbReference>
<dbReference type="SUPFAM" id="SSF51430">
    <property type="entry name" value="NAD(P)-linked oxidoreductase"/>
    <property type="match status" value="1"/>
</dbReference>
<dbReference type="Pfam" id="PF00248">
    <property type="entry name" value="Aldo_ket_red"/>
    <property type="match status" value="1"/>
</dbReference>
<protein>
    <submittedName>
        <fullName evidence="2">LooS12</fullName>
    </submittedName>
</protein>
<dbReference type="GO" id="GO:0005829">
    <property type="term" value="C:cytosol"/>
    <property type="evidence" value="ECO:0007669"/>
    <property type="project" value="TreeGrafter"/>
</dbReference>
<dbReference type="EMBL" id="MT371051">
    <property type="protein sequence ID" value="QJU69502.1"/>
    <property type="molecule type" value="Genomic_DNA"/>
</dbReference>
<dbReference type="InterPro" id="IPR023210">
    <property type="entry name" value="NADP_OxRdtase_dom"/>
</dbReference>
<dbReference type="InterPro" id="IPR050523">
    <property type="entry name" value="AKR_Detox_Biosynth"/>
</dbReference>
<dbReference type="AlphaFoldDB" id="A0A6M5KB63"/>
<evidence type="ECO:0000256" key="1">
    <source>
        <dbReference type="SAM" id="MobiDB-lite"/>
    </source>
</evidence>
<name>A0A6M5KB63_9ACTN</name>
<feature type="compositionally biased region" description="Low complexity" evidence="1">
    <location>
        <begin position="285"/>
        <end position="304"/>
    </location>
</feature>
<dbReference type="PANTHER" id="PTHR43364">
    <property type="entry name" value="NADH-SPECIFIC METHYLGLYOXAL REDUCTASE-RELATED"/>
    <property type="match status" value="1"/>
</dbReference>
<accession>A0A6M5KB63</accession>
<dbReference type="InterPro" id="IPR036812">
    <property type="entry name" value="NAD(P)_OxRdtase_dom_sf"/>
</dbReference>
<feature type="region of interest" description="Disordered" evidence="1">
    <location>
        <begin position="282"/>
        <end position="328"/>
    </location>
</feature>
<proteinExistence type="predicted"/>
<organism evidence="2">
    <name type="scientific">Nocardiopsis flavescens</name>
    <dbReference type="NCBI Taxonomy" id="758803"/>
    <lineage>
        <taxon>Bacteria</taxon>
        <taxon>Bacillati</taxon>
        <taxon>Actinomycetota</taxon>
        <taxon>Actinomycetes</taxon>
        <taxon>Streptosporangiales</taxon>
        <taxon>Nocardiopsidaceae</taxon>
        <taxon>Nocardiopsis</taxon>
    </lineage>
</organism>
<dbReference type="PANTHER" id="PTHR43364:SF5">
    <property type="entry name" value="REDUCTASE"/>
    <property type="match status" value="1"/>
</dbReference>
<evidence type="ECO:0000313" key="2">
    <source>
        <dbReference type="EMBL" id="QJU69502.1"/>
    </source>
</evidence>
<reference evidence="2" key="1">
    <citation type="submission" date="2020-04" db="EMBL/GenBank/DDBJ databases">
        <title>Discovery, Biosynthesis and Heterologous Production of Loongmycin A, a Potent Anti-Cancer indolocarbazole alkaloid.</title>
        <authorList>
            <person name="Yang C."/>
            <person name="Zhang B."/>
            <person name="Xue W."/>
            <person name="Li W."/>
            <person name="Xu Z."/>
            <person name="Shi J."/>
            <person name="Shen Y."/>
            <person name="Jiao R."/>
            <person name="Tan R."/>
            <person name="Ge H."/>
        </authorList>
    </citation>
    <scope>NUCLEOTIDE SEQUENCE</scope>
    <source>
        <strain evidence="2">NA01583</strain>
    </source>
</reference>